<dbReference type="AlphaFoldDB" id="A0A9D1SY85"/>
<evidence type="ECO:0000313" key="2">
    <source>
        <dbReference type="EMBL" id="HIV01150.1"/>
    </source>
</evidence>
<comment type="caution">
    <text evidence="2">The sequence shown here is derived from an EMBL/GenBank/DDBJ whole genome shotgun (WGS) entry which is preliminary data.</text>
</comment>
<evidence type="ECO:0008006" key="4">
    <source>
        <dbReference type="Google" id="ProtNLM"/>
    </source>
</evidence>
<reference evidence="2" key="2">
    <citation type="journal article" date="2021" name="PeerJ">
        <title>Extensive microbial diversity within the chicken gut microbiome revealed by metagenomics and culture.</title>
        <authorList>
            <person name="Gilroy R."/>
            <person name="Ravi A."/>
            <person name="Getino M."/>
            <person name="Pursley I."/>
            <person name="Horton D.L."/>
            <person name="Alikhan N.F."/>
            <person name="Baker D."/>
            <person name="Gharbi K."/>
            <person name="Hall N."/>
            <person name="Watson M."/>
            <person name="Adriaenssens E.M."/>
            <person name="Foster-Nyarko E."/>
            <person name="Jarju S."/>
            <person name="Secka A."/>
            <person name="Antonio M."/>
            <person name="Oren A."/>
            <person name="Chaudhuri R.R."/>
            <person name="La Ragione R."/>
            <person name="Hildebrand F."/>
            <person name="Pallen M.J."/>
        </authorList>
    </citation>
    <scope>NUCLEOTIDE SEQUENCE</scope>
    <source>
        <strain evidence="2">CHK186-9395</strain>
    </source>
</reference>
<accession>A0A9D1SY85</accession>
<gene>
    <name evidence="2" type="ORF">IAA62_01160</name>
</gene>
<evidence type="ECO:0000256" key="1">
    <source>
        <dbReference type="SAM" id="MobiDB-lite"/>
    </source>
</evidence>
<dbReference type="InterPro" id="IPR009057">
    <property type="entry name" value="Homeodomain-like_sf"/>
</dbReference>
<proteinExistence type="predicted"/>
<dbReference type="EMBL" id="DVOJ01000005">
    <property type="protein sequence ID" value="HIV01150.1"/>
    <property type="molecule type" value="Genomic_DNA"/>
</dbReference>
<feature type="region of interest" description="Disordered" evidence="1">
    <location>
        <begin position="72"/>
        <end position="91"/>
    </location>
</feature>
<evidence type="ECO:0000313" key="3">
    <source>
        <dbReference type="Proteomes" id="UP000886861"/>
    </source>
</evidence>
<sequence>MAKKGSKFKKYSPEFKISCIIDMRSNHLSYAETVRKYWDVSTSIDSNNYRSQLKLWERIFLEEGEAGLYKERRGRTTKMDNPNKGKKKKLNKQLKEDLIAENQRLKEENQYYKAEIEYLKKLDALVRAEEQKKNKKH</sequence>
<dbReference type="SUPFAM" id="SSF46689">
    <property type="entry name" value="Homeodomain-like"/>
    <property type="match status" value="1"/>
</dbReference>
<name>A0A9D1SY85_9FIRM</name>
<dbReference type="InterPro" id="IPR052057">
    <property type="entry name" value="IS150/IS1296_orfA-like"/>
</dbReference>
<protein>
    <recommendedName>
        <fullName evidence="4">Transposase</fullName>
    </recommendedName>
</protein>
<dbReference type="PANTHER" id="PTHR33795">
    <property type="entry name" value="INSERTION ELEMENT IS150 PROTEIN INSJ"/>
    <property type="match status" value="1"/>
</dbReference>
<reference evidence="2" key="1">
    <citation type="submission" date="2020-10" db="EMBL/GenBank/DDBJ databases">
        <authorList>
            <person name="Gilroy R."/>
        </authorList>
    </citation>
    <scope>NUCLEOTIDE SEQUENCE</scope>
    <source>
        <strain evidence="2">CHK186-9395</strain>
    </source>
</reference>
<dbReference type="Proteomes" id="UP000886861">
    <property type="component" value="Unassembled WGS sequence"/>
</dbReference>
<organism evidence="2 3">
    <name type="scientific">Candidatus Caccopulliclostridium gallistercoris</name>
    <dbReference type="NCBI Taxonomy" id="2840719"/>
    <lineage>
        <taxon>Bacteria</taxon>
        <taxon>Bacillati</taxon>
        <taxon>Bacillota</taxon>
        <taxon>Clostridia</taxon>
        <taxon>Candidatus Caccopulliclostridium</taxon>
    </lineage>
</organism>
<dbReference type="PANTHER" id="PTHR33795:SF1">
    <property type="entry name" value="INSERTION ELEMENT IS150 PROTEIN INSJ"/>
    <property type="match status" value="1"/>
</dbReference>